<evidence type="ECO:0000313" key="2">
    <source>
        <dbReference type="Proteomes" id="UP000646548"/>
    </source>
</evidence>
<dbReference type="AlphaFoldDB" id="A0A834BL94"/>
<accession>A0A834BL94</accession>
<dbReference type="EMBL" id="WKFB01001027">
    <property type="protein sequence ID" value="KAF6715807.1"/>
    <property type="molecule type" value="Genomic_DNA"/>
</dbReference>
<gene>
    <name evidence="1" type="ORF">FQA47_007206</name>
</gene>
<proteinExistence type="predicted"/>
<organism evidence="1 2">
    <name type="scientific">Oryzias melastigma</name>
    <name type="common">Marine medaka</name>
    <dbReference type="NCBI Taxonomy" id="30732"/>
    <lineage>
        <taxon>Eukaryota</taxon>
        <taxon>Metazoa</taxon>
        <taxon>Chordata</taxon>
        <taxon>Craniata</taxon>
        <taxon>Vertebrata</taxon>
        <taxon>Euteleostomi</taxon>
        <taxon>Actinopterygii</taxon>
        <taxon>Neopterygii</taxon>
        <taxon>Teleostei</taxon>
        <taxon>Neoteleostei</taxon>
        <taxon>Acanthomorphata</taxon>
        <taxon>Ovalentaria</taxon>
        <taxon>Atherinomorphae</taxon>
        <taxon>Beloniformes</taxon>
        <taxon>Adrianichthyidae</taxon>
        <taxon>Oryziinae</taxon>
        <taxon>Oryzias</taxon>
    </lineage>
</organism>
<comment type="caution">
    <text evidence="1">The sequence shown here is derived from an EMBL/GenBank/DDBJ whole genome shotgun (WGS) entry which is preliminary data.</text>
</comment>
<name>A0A834BL94_ORYME</name>
<protein>
    <submittedName>
        <fullName evidence="1">Uncharacterized protein</fullName>
    </submittedName>
</protein>
<dbReference type="Proteomes" id="UP000646548">
    <property type="component" value="Unassembled WGS sequence"/>
</dbReference>
<reference evidence="1" key="1">
    <citation type="journal article" name="BMC Genomics">
        <title>Long-read sequencing and de novo genome assembly of marine medaka (Oryzias melastigma).</title>
        <authorList>
            <person name="Liang P."/>
            <person name="Saqib H.S.A."/>
            <person name="Ni X."/>
            <person name="Shen Y."/>
        </authorList>
    </citation>
    <scope>NUCLEOTIDE SEQUENCE</scope>
    <source>
        <strain evidence="1">Bigg-433</strain>
    </source>
</reference>
<evidence type="ECO:0000313" key="1">
    <source>
        <dbReference type="EMBL" id="KAF6715807.1"/>
    </source>
</evidence>
<sequence length="111" mass="12733">MTATCRVKALTRNVPVRDIPSFLSWAKTDNHLLSFFLQRIHTDFYGPHCLSDLATWLCCSRATVLISCWLYNPSPQPVRMPFCQASVCWLLRLIHSLQMSPLLLLFGSAHR</sequence>